<evidence type="ECO:0000313" key="2">
    <source>
        <dbReference type="EMBL" id="GIJ44266.1"/>
    </source>
</evidence>
<keyword evidence="1" id="KW-0472">Membrane</keyword>
<evidence type="ECO:0000256" key="1">
    <source>
        <dbReference type="SAM" id="Phobius"/>
    </source>
</evidence>
<keyword evidence="3" id="KW-1185">Reference proteome</keyword>
<dbReference type="RefSeq" id="WP_203897827.1">
    <property type="nucleotide sequence ID" value="NZ_BOPF01000003.1"/>
</dbReference>
<evidence type="ECO:0000313" key="3">
    <source>
        <dbReference type="Proteomes" id="UP000619260"/>
    </source>
</evidence>
<comment type="caution">
    <text evidence="2">The sequence shown here is derived from an EMBL/GenBank/DDBJ whole genome shotgun (WGS) entry which is preliminary data.</text>
</comment>
<dbReference type="AlphaFoldDB" id="A0A8J3YFW1"/>
<name>A0A8J3YFW1_9ACTN</name>
<accession>A0A8J3YFW1</accession>
<dbReference type="Proteomes" id="UP000619260">
    <property type="component" value="Unassembled WGS sequence"/>
</dbReference>
<sequence>MRSVAPALRGLLVLMSARQLVVLGLAWQDATLDGPPLPRLLRDLVAHGAVTAVVALALLWQAWRLVDRMTVAQPFTVANARGLRRLGIAVLAGGAFAEAVRFAAETAMRGEGQPGWWWLPLGSAFVAFGRVVEHGRTVRADLDGLV</sequence>
<feature type="transmembrane region" description="Helical" evidence="1">
    <location>
        <begin position="45"/>
        <end position="66"/>
    </location>
</feature>
<gene>
    <name evidence="2" type="ORF">Val02_11520</name>
</gene>
<protein>
    <recommendedName>
        <fullName evidence="4">DUF2975 domain-containing protein</fullName>
    </recommendedName>
</protein>
<reference evidence="2" key="1">
    <citation type="submission" date="2021-01" db="EMBL/GenBank/DDBJ databases">
        <title>Whole genome shotgun sequence of Virgisporangium aliadipatigenens NBRC 105644.</title>
        <authorList>
            <person name="Komaki H."/>
            <person name="Tamura T."/>
        </authorList>
    </citation>
    <scope>NUCLEOTIDE SEQUENCE</scope>
    <source>
        <strain evidence="2">NBRC 105644</strain>
    </source>
</reference>
<keyword evidence="1" id="KW-0812">Transmembrane</keyword>
<proteinExistence type="predicted"/>
<dbReference type="EMBL" id="BOPF01000003">
    <property type="protein sequence ID" value="GIJ44266.1"/>
    <property type="molecule type" value="Genomic_DNA"/>
</dbReference>
<feature type="transmembrane region" description="Helical" evidence="1">
    <location>
        <begin position="116"/>
        <end position="132"/>
    </location>
</feature>
<dbReference type="InterPro" id="IPR021354">
    <property type="entry name" value="DUF2975"/>
</dbReference>
<feature type="transmembrane region" description="Helical" evidence="1">
    <location>
        <begin position="86"/>
        <end position="104"/>
    </location>
</feature>
<keyword evidence="1" id="KW-1133">Transmembrane helix</keyword>
<evidence type="ECO:0008006" key="4">
    <source>
        <dbReference type="Google" id="ProtNLM"/>
    </source>
</evidence>
<dbReference type="Pfam" id="PF11188">
    <property type="entry name" value="DUF2975"/>
    <property type="match status" value="1"/>
</dbReference>
<organism evidence="2 3">
    <name type="scientific">Virgisporangium aliadipatigenens</name>
    <dbReference type="NCBI Taxonomy" id="741659"/>
    <lineage>
        <taxon>Bacteria</taxon>
        <taxon>Bacillati</taxon>
        <taxon>Actinomycetota</taxon>
        <taxon>Actinomycetes</taxon>
        <taxon>Micromonosporales</taxon>
        <taxon>Micromonosporaceae</taxon>
        <taxon>Virgisporangium</taxon>
    </lineage>
</organism>